<dbReference type="Proteomes" id="UP000724584">
    <property type="component" value="Unassembled WGS sequence"/>
</dbReference>
<sequence length="473" mass="53315">MLLNPFLEECHKFWGREDTPDYFLPLLLCILCTASQLNQDPREFYKNGPTTVHAPTVWFYVRQWLEEKTGTNALDIWTLQIRLLVFLAHKNFVAQRPIVWAEVGYLVRAGMEMGLHLDTDQAAAASAEDKECRRRLWFALMELDLEASAQRNLPCAFSWEAVLCPSPSNLNDCDIKPNAENVPPSYALEVHTENHLQAYAWSTLEIRTRASKLLARLPTFGGYDKVLEIGNELKQKANSIIGSFYASPPKPPIVDHNKWYHQVRLDLHAWRLPLLALYRPFALGHADCPPAIQHEYLACCMFVLGSLNVDHRAGGLILPRTVKAVFYEAMADAVYGVCHFIKRVNRAGWSHRVGGQPGAFGWAIGHLLGVVDLALANLLGFVELCDSGNIGDLVVLSIVREIVDVGTLDEKVAKVQHRLEMLRRSYTQLVTEALGKVPAVIPRVPTKPYAPPVSWIDLSCYWDELILQEDQLS</sequence>
<organism evidence="1 2">
    <name type="scientific">Chaetomium tenue</name>
    <dbReference type="NCBI Taxonomy" id="1854479"/>
    <lineage>
        <taxon>Eukaryota</taxon>
        <taxon>Fungi</taxon>
        <taxon>Dikarya</taxon>
        <taxon>Ascomycota</taxon>
        <taxon>Pezizomycotina</taxon>
        <taxon>Sordariomycetes</taxon>
        <taxon>Sordariomycetidae</taxon>
        <taxon>Sordariales</taxon>
        <taxon>Chaetomiaceae</taxon>
        <taxon>Chaetomium</taxon>
    </lineage>
</organism>
<gene>
    <name evidence="1" type="ORF">F5144DRAFT_607356</name>
</gene>
<evidence type="ECO:0000313" key="2">
    <source>
        <dbReference type="Proteomes" id="UP000724584"/>
    </source>
</evidence>
<name>A0ACB7NUC0_9PEZI</name>
<dbReference type="EMBL" id="JAGIZQ010000008">
    <property type="protein sequence ID" value="KAH6613459.1"/>
    <property type="molecule type" value="Genomic_DNA"/>
</dbReference>
<protein>
    <submittedName>
        <fullName evidence="1">Uncharacterized protein</fullName>
    </submittedName>
</protein>
<evidence type="ECO:0000313" key="1">
    <source>
        <dbReference type="EMBL" id="KAH6613459.1"/>
    </source>
</evidence>
<reference evidence="1 2" key="1">
    <citation type="journal article" date="2021" name="Nat. Commun.">
        <title>Genetic determinants of endophytism in the Arabidopsis root mycobiome.</title>
        <authorList>
            <person name="Mesny F."/>
            <person name="Miyauchi S."/>
            <person name="Thiergart T."/>
            <person name="Pickel B."/>
            <person name="Atanasova L."/>
            <person name="Karlsson M."/>
            <person name="Huettel B."/>
            <person name="Barry K.W."/>
            <person name="Haridas S."/>
            <person name="Chen C."/>
            <person name="Bauer D."/>
            <person name="Andreopoulos W."/>
            <person name="Pangilinan J."/>
            <person name="LaButti K."/>
            <person name="Riley R."/>
            <person name="Lipzen A."/>
            <person name="Clum A."/>
            <person name="Drula E."/>
            <person name="Henrissat B."/>
            <person name="Kohler A."/>
            <person name="Grigoriev I.V."/>
            <person name="Martin F.M."/>
            <person name="Hacquard S."/>
        </authorList>
    </citation>
    <scope>NUCLEOTIDE SEQUENCE [LARGE SCALE GENOMIC DNA]</scope>
    <source>
        <strain evidence="1 2">MPI-SDFR-AT-0079</strain>
    </source>
</reference>
<proteinExistence type="predicted"/>
<keyword evidence="2" id="KW-1185">Reference proteome</keyword>
<comment type="caution">
    <text evidence="1">The sequence shown here is derived from an EMBL/GenBank/DDBJ whole genome shotgun (WGS) entry which is preliminary data.</text>
</comment>
<accession>A0ACB7NUC0</accession>